<reference evidence="8" key="5">
    <citation type="journal article" date="2021" name="G3 (Bethesda)">
        <title>Aegilops tauschii genome assembly Aet v5.0 features greater sequence contiguity and improved annotation.</title>
        <authorList>
            <person name="Wang L."/>
            <person name="Zhu T."/>
            <person name="Rodriguez J.C."/>
            <person name="Deal K.R."/>
            <person name="Dubcovsky J."/>
            <person name="McGuire P.E."/>
            <person name="Lux T."/>
            <person name="Spannagl M."/>
            <person name="Mayer K.F.X."/>
            <person name="Baldrich P."/>
            <person name="Meyers B.C."/>
            <person name="Huo N."/>
            <person name="Gu Y.Q."/>
            <person name="Zhou H."/>
            <person name="Devos K.M."/>
            <person name="Bennetzen J.L."/>
            <person name="Unver T."/>
            <person name="Budak H."/>
            <person name="Gulick P.J."/>
            <person name="Galiba G."/>
            <person name="Kalapos B."/>
            <person name="Nelson D.R."/>
            <person name="Li P."/>
            <person name="You F.M."/>
            <person name="Luo M.C."/>
            <person name="Dvorak J."/>
        </authorList>
    </citation>
    <scope>NUCLEOTIDE SEQUENCE [LARGE SCALE GENOMIC DNA]</scope>
    <source>
        <strain evidence="8">cv. AL8/78</strain>
    </source>
</reference>
<dbReference type="PANTHER" id="PTHR21085:SF0">
    <property type="entry name" value="CHORISMATE SYNTHASE"/>
    <property type="match status" value="1"/>
</dbReference>
<reference evidence="9" key="2">
    <citation type="journal article" date="2017" name="Nat. Plants">
        <title>The Aegilops tauschii genome reveals multiple impacts of transposons.</title>
        <authorList>
            <person name="Zhao G."/>
            <person name="Zou C."/>
            <person name="Li K."/>
            <person name="Wang K."/>
            <person name="Li T."/>
            <person name="Gao L."/>
            <person name="Zhang X."/>
            <person name="Wang H."/>
            <person name="Yang Z."/>
            <person name="Liu X."/>
            <person name="Jiang W."/>
            <person name="Mao L."/>
            <person name="Kong X."/>
            <person name="Jiao Y."/>
            <person name="Jia J."/>
        </authorList>
    </citation>
    <scope>NUCLEOTIDE SEQUENCE [LARGE SCALE GENOMIC DNA]</scope>
    <source>
        <strain evidence="9">cv. AL8/78</strain>
    </source>
</reference>
<dbReference type="UniPathway" id="UPA00053">
    <property type="reaction ID" value="UER00090"/>
</dbReference>
<dbReference type="GO" id="GO:0005829">
    <property type="term" value="C:cytosol"/>
    <property type="evidence" value="ECO:0007669"/>
    <property type="project" value="TreeGrafter"/>
</dbReference>
<organism evidence="8 9">
    <name type="scientific">Aegilops tauschii subsp. strangulata</name>
    <name type="common">Goatgrass</name>
    <dbReference type="NCBI Taxonomy" id="200361"/>
    <lineage>
        <taxon>Eukaryota</taxon>
        <taxon>Viridiplantae</taxon>
        <taxon>Streptophyta</taxon>
        <taxon>Embryophyta</taxon>
        <taxon>Tracheophyta</taxon>
        <taxon>Spermatophyta</taxon>
        <taxon>Magnoliopsida</taxon>
        <taxon>Liliopsida</taxon>
        <taxon>Poales</taxon>
        <taxon>Poaceae</taxon>
        <taxon>BOP clade</taxon>
        <taxon>Pooideae</taxon>
        <taxon>Triticodae</taxon>
        <taxon>Triticeae</taxon>
        <taxon>Triticinae</taxon>
        <taxon>Aegilops</taxon>
    </lineage>
</organism>
<dbReference type="GO" id="GO:0004107">
    <property type="term" value="F:chorismate synthase activity"/>
    <property type="evidence" value="ECO:0007669"/>
    <property type="project" value="UniProtKB-EC"/>
</dbReference>
<dbReference type="GO" id="GO:0009423">
    <property type="term" value="P:chorismate biosynthetic process"/>
    <property type="evidence" value="ECO:0007669"/>
    <property type="project" value="UniProtKB-UniPathway"/>
</dbReference>
<dbReference type="SUPFAM" id="SSF103263">
    <property type="entry name" value="Chorismate synthase, AroC"/>
    <property type="match status" value="1"/>
</dbReference>
<reference evidence="8" key="4">
    <citation type="submission" date="2019-03" db="UniProtKB">
        <authorList>
            <consortium name="EnsemblPlants"/>
        </authorList>
    </citation>
    <scope>IDENTIFICATION</scope>
</reference>
<evidence type="ECO:0000256" key="6">
    <source>
        <dbReference type="ARBA" id="ARBA00023239"/>
    </source>
</evidence>
<evidence type="ECO:0000256" key="4">
    <source>
        <dbReference type="ARBA" id="ARBA00022605"/>
    </source>
</evidence>
<sequence length="143" mass="15262">MAAAPTSHQLAAGAPWSSLPRGGFRALTDSAPASVRFSVGRRRAARLEVKAAGNIFGDYFQVATYGESHGGGVGCVISGCPPRIPLTEEDMQGDLDRRRPGQSRITTPRKETDTCKILSGTYEGNDHWDTNSCSCPKHGSKRG</sequence>
<keyword evidence="5" id="KW-0057">Aromatic amino acid biosynthesis</keyword>
<dbReference type="Proteomes" id="UP000015105">
    <property type="component" value="Chromosome 4D"/>
</dbReference>
<proteinExistence type="inferred from homology"/>
<dbReference type="InterPro" id="IPR020541">
    <property type="entry name" value="Chorismate_synthase_CS"/>
</dbReference>
<dbReference type="Pfam" id="PF01264">
    <property type="entry name" value="Chorismate_synt"/>
    <property type="match status" value="1"/>
</dbReference>
<dbReference type="InterPro" id="IPR000453">
    <property type="entry name" value="Chorismate_synth"/>
</dbReference>
<accession>A0A453IH70</accession>
<evidence type="ECO:0000256" key="2">
    <source>
        <dbReference type="ARBA" id="ARBA00008014"/>
    </source>
</evidence>
<name>A0A453IH70_AEGTS</name>
<comment type="pathway">
    <text evidence="1">Metabolic intermediate biosynthesis; chorismate biosynthesis; chorismate from D-erythrose 4-phosphate and phosphoenolpyruvate: step 7/7.</text>
</comment>
<dbReference type="PROSITE" id="PS00787">
    <property type="entry name" value="CHORISMATE_SYNTHASE_1"/>
    <property type="match status" value="1"/>
</dbReference>
<dbReference type="AlphaFoldDB" id="A0A453IH70"/>
<evidence type="ECO:0000256" key="1">
    <source>
        <dbReference type="ARBA" id="ARBA00005044"/>
    </source>
</evidence>
<dbReference type="Gene3D" id="3.60.150.10">
    <property type="entry name" value="Chorismate synthase AroC"/>
    <property type="match status" value="1"/>
</dbReference>
<evidence type="ECO:0000256" key="7">
    <source>
        <dbReference type="SAM" id="MobiDB-lite"/>
    </source>
</evidence>
<evidence type="ECO:0000256" key="5">
    <source>
        <dbReference type="ARBA" id="ARBA00023141"/>
    </source>
</evidence>
<feature type="region of interest" description="Disordered" evidence="7">
    <location>
        <begin position="86"/>
        <end position="112"/>
    </location>
</feature>
<keyword evidence="9" id="KW-1185">Reference proteome</keyword>
<dbReference type="InterPro" id="IPR035904">
    <property type="entry name" value="Chorismate_synth_AroC_sf"/>
</dbReference>
<dbReference type="EC" id="4.2.3.5" evidence="3"/>
<dbReference type="Gramene" id="AET4Gv20560200.6">
    <property type="protein sequence ID" value="AET4Gv20560200.6"/>
    <property type="gene ID" value="AET4Gv20560200"/>
</dbReference>
<protein>
    <recommendedName>
        <fullName evidence="3">chorismate synthase</fullName>
        <ecNumber evidence="3">4.2.3.5</ecNumber>
    </recommendedName>
</protein>
<reference evidence="9" key="1">
    <citation type="journal article" date="2014" name="Science">
        <title>Ancient hybridizations among the ancestral genomes of bread wheat.</title>
        <authorList>
            <consortium name="International Wheat Genome Sequencing Consortium,"/>
            <person name="Marcussen T."/>
            <person name="Sandve S.R."/>
            <person name="Heier L."/>
            <person name="Spannagl M."/>
            <person name="Pfeifer M."/>
            <person name="Jakobsen K.S."/>
            <person name="Wulff B.B."/>
            <person name="Steuernagel B."/>
            <person name="Mayer K.F."/>
            <person name="Olsen O.A."/>
        </authorList>
    </citation>
    <scope>NUCLEOTIDE SEQUENCE [LARGE SCALE GENOMIC DNA]</scope>
    <source>
        <strain evidence="9">cv. AL8/78</strain>
    </source>
</reference>
<dbReference type="PANTHER" id="PTHR21085">
    <property type="entry name" value="CHORISMATE SYNTHASE"/>
    <property type="match status" value="1"/>
</dbReference>
<dbReference type="EnsemblPlants" id="AET4Gv20560200.6">
    <property type="protein sequence ID" value="AET4Gv20560200.6"/>
    <property type="gene ID" value="AET4Gv20560200"/>
</dbReference>
<comment type="similarity">
    <text evidence="2">Belongs to the chorismate synthase family.</text>
</comment>
<keyword evidence="6" id="KW-0456">Lyase</keyword>
<dbReference type="GO" id="GO:0009073">
    <property type="term" value="P:aromatic amino acid family biosynthetic process"/>
    <property type="evidence" value="ECO:0007669"/>
    <property type="project" value="UniProtKB-KW"/>
</dbReference>
<dbReference type="GO" id="GO:0010181">
    <property type="term" value="F:FMN binding"/>
    <property type="evidence" value="ECO:0007669"/>
    <property type="project" value="TreeGrafter"/>
</dbReference>
<evidence type="ECO:0000313" key="8">
    <source>
        <dbReference type="EnsemblPlants" id="AET4Gv20560200.6"/>
    </source>
</evidence>
<reference evidence="8" key="3">
    <citation type="journal article" date="2017" name="Nature">
        <title>Genome sequence of the progenitor of the wheat D genome Aegilops tauschii.</title>
        <authorList>
            <person name="Luo M.C."/>
            <person name="Gu Y.Q."/>
            <person name="Puiu D."/>
            <person name="Wang H."/>
            <person name="Twardziok S.O."/>
            <person name="Deal K.R."/>
            <person name="Huo N."/>
            <person name="Zhu T."/>
            <person name="Wang L."/>
            <person name="Wang Y."/>
            <person name="McGuire P.E."/>
            <person name="Liu S."/>
            <person name="Long H."/>
            <person name="Ramasamy R.K."/>
            <person name="Rodriguez J.C."/>
            <person name="Van S.L."/>
            <person name="Yuan L."/>
            <person name="Wang Z."/>
            <person name="Xia Z."/>
            <person name="Xiao L."/>
            <person name="Anderson O.D."/>
            <person name="Ouyang S."/>
            <person name="Liang Y."/>
            <person name="Zimin A.V."/>
            <person name="Pertea G."/>
            <person name="Qi P."/>
            <person name="Bennetzen J.L."/>
            <person name="Dai X."/>
            <person name="Dawson M.W."/>
            <person name="Muller H.G."/>
            <person name="Kugler K."/>
            <person name="Rivarola-Duarte L."/>
            <person name="Spannagl M."/>
            <person name="Mayer K.F.X."/>
            <person name="Lu F.H."/>
            <person name="Bevan M.W."/>
            <person name="Leroy P."/>
            <person name="Li P."/>
            <person name="You F.M."/>
            <person name="Sun Q."/>
            <person name="Liu Z."/>
            <person name="Lyons E."/>
            <person name="Wicker T."/>
            <person name="Salzberg S.L."/>
            <person name="Devos K.M."/>
            <person name="Dvorak J."/>
        </authorList>
    </citation>
    <scope>NUCLEOTIDE SEQUENCE [LARGE SCALE GENOMIC DNA]</scope>
    <source>
        <strain evidence="8">cv. AL8/78</strain>
    </source>
</reference>
<keyword evidence="4" id="KW-0028">Amino-acid biosynthesis</keyword>
<dbReference type="GO" id="GO:0008652">
    <property type="term" value="P:amino acid biosynthetic process"/>
    <property type="evidence" value="ECO:0007669"/>
    <property type="project" value="UniProtKB-KW"/>
</dbReference>
<evidence type="ECO:0000256" key="3">
    <source>
        <dbReference type="ARBA" id="ARBA00013036"/>
    </source>
</evidence>
<evidence type="ECO:0000313" key="9">
    <source>
        <dbReference type="Proteomes" id="UP000015105"/>
    </source>
</evidence>